<protein>
    <submittedName>
        <fullName evidence="1">Potassium transporter</fullName>
    </submittedName>
</protein>
<proteinExistence type="predicted"/>
<accession>A0A2A4MWA4</accession>
<dbReference type="Proteomes" id="UP000218172">
    <property type="component" value="Unassembled WGS sequence"/>
</dbReference>
<comment type="caution">
    <text evidence="1">The sequence shown here is derived from an EMBL/GenBank/DDBJ whole genome shotgun (WGS) entry which is preliminary data.</text>
</comment>
<reference evidence="2" key="1">
    <citation type="submission" date="2017-08" db="EMBL/GenBank/DDBJ databases">
        <title>A dynamic microbial community with high functional redundancy inhabits the cold, oxic subseafloor aquifer.</title>
        <authorList>
            <person name="Tully B.J."/>
            <person name="Wheat C.G."/>
            <person name="Glazer B.T."/>
            <person name="Huber J.A."/>
        </authorList>
    </citation>
    <scope>NUCLEOTIDE SEQUENCE [LARGE SCALE GENOMIC DNA]</scope>
</reference>
<feature type="non-terminal residue" evidence="1">
    <location>
        <position position="1"/>
    </location>
</feature>
<name>A0A2A4MWA4_9GAMM</name>
<dbReference type="AlphaFoldDB" id="A0A2A4MWA4"/>
<dbReference type="EMBL" id="NVQR01000003">
    <property type="protein sequence ID" value="PCH64027.1"/>
    <property type="molecule type" value="Genomic_DNA"/>
</dbReference>
<organism evidence="1 2">
    <name type="scientific">SAR86 cluster bacterium</name>
    <dbReference type="NCBI Taxonomy" id="2030880"/>
    <lineage>
        <taxon>Bacteria</taxon>
        <taxon>Pseudomonadati</taxon>
        <taxon>Pseudomonadota</taxon>
        <taxon>Gammaproteobacteria</taxon>
        <taxon>SAR86 cluster</taxon>
    </lineage>
</organism>
<sequence length="72" mass="8170">SLEAATDTLEHLGYTEGQALEVTSMFRKHDEEILCRSAKHMNDLAELQNLAKEGRMELEKLFEEDSKNTVSS</sequence>
<gene>
    <name evidence="1" type="ORF">COC19_00215</name>
</gene>
<evidence type="ECO:0000313" key="1">
    <source>
        <dbReference type="EMBL" id="PCH64027.1"/>
    </source>
</evidence>
<evidence type="ECO:0000313" key="2">
    <source>
        <dbReference type="Proteomes" id="UP000218172"/>
    </source>
</evidence>